<dbReference type="Proteomes" id="UP001596071">
    <property type="component" value="Unassembled WGS sequence"/>
</dbReference>
<keyword evidence="12" id="KW-1185">Reference proteome</keyword>
<protein>
    <recommendedName>
        <fullName evidence="10">Glycerol-3-phosphate acyltransferase</fullName>
    </recommendedName>
    <alternativeName>
        <fullName evidence="10">Acyl-PO4 G3P acyltransferase</fullName>
    </alternativeName>
    <alternativeName>
        <fullName evidence="10">Acyl-phosphate--glycerol-3-phosphate acyltransferase</fullName>
    </alternativeName>
    <alternativeName>
        <fullName evidence="10">G3P acyltransferase</fullName>
        <shortName evidence="10">GPAT</shortName>
        <ecNumber evidence="10">2.3.1.275</ecNumber>
    </alternativeName>
    <alternativeName>
        <fullName evidence="10">Lysophosphatidic acid synthase</fullName>
        <shortName evidence="10">LPA synthase</shortName>
    </alternativeName>
</protein>
<feature type="transmembrane region" description="Helical" evidence="10">
    <location>
        <begin position="53"/>
        <end position="75"/>
    </location>
</feature>
<evidence type="ECO:0000256" key="9">
    <source>
        <dbReference type="ARBA" id="ARBA00023264"/>
    </source>
</evidence>
<keyword evidence="2 10" id="KW-0444">Lipid biosynthesis</keyword>
<dbReference type="GO" id="GO:0016746">
    <property type="term" value="F:acyltransferase activity"/>
    <property type="evidence" value="ECO:0007669"/>
    <property type="project" value="UniProtKB-KW"/>
</dbReference>
<keyword evidence="3 10" id="KW-0808">Transferase</keyword>
<comment type="caution">
    <text evidence="11">The sequence shown here is derived from an EMBL/GenBank/DDBJ whole genome shotgun (WGS) entry which is preliminary data.</text>
</comment>
<comment type="similarity">
    <text evidence="10">Belongs to the PlsY family.</text>
</comment>
<name>A0ABW0U3B0_9BACL</name>
<keyword evidence="11" id="KW-0012">Acyltransferase</keyword>
<evidence type="ECO:0000256" key="8">
    <source>
        <dbReference type="ARBA" id="ARBA00023209"/>
    </source>
</evidence>
<evidence type="ECO:0000256" key="2">
    <source>
        <dbReference type="ARBA" id="ARBA00022516"/>
    </source>
</evidence>
<accession>A0ABW0U3B0</accession>
<dbReference type="PANTHER" id="PTHR30309">
    <property type="entry name" value="INNER MEMBRANE PROTEIN YGIH"/>
    <property type="match status" value="1"/>
</dbReference>
<evidence type="ECO:0000313" key="12">
    <source>
        <dbReference type="Proteomes" id="UP001596071"/>
    </source>
</evidence>
<keyword evidence="5 10" id="KW-1133">Transmembrane helix</keyword>
<comment type="pathway">
    <text evidence="10">Lipid metabolism; phospholipid metabolism.</text>
</comment>
<proteinExistence type="inferred from homology"/>
<comment type="catalytic activity">
    <reaction evidence="10">
        <text>an acyl phosphate + sn-glycerol 3-phosphate = a 1-acyl-sn-glycero-3-phosphate + phosphate</text>
        <dbReference type="Rhea" id="RHEA:34075"/>
        <dbReference type="ChEBI" id="CHEBI:43474"/>
        <dbReference type="ChEBI" id="CHEBI:57597"/>
        <dbReference type="ChEBI" id="CHEBI:57970"/>
        <dbReference type="ChEBI" id="CHEBI:59918"/>
        <dbReference type="EC" id="2.3.1.275"/>
    </reaction>
</comment>
<evidence type="ECO:0000256" key="6">
    <source>
        <dbReference type="ARBA" id="ARBA00023098"/>
    </source>
</evidence>
<evidence type="ECO:0000256" key="1">
    <source>
        <dbReference type="ARBA" id="ARBA00022475"/>
    </source>
</evidence>
<dbReference type="EMBL" id="JBHSNP010000029">
    <property type="protein sequence ID" value="MFC5605131.1"/>
    <property type="molecule type" value="Genomic_DNA"/>
</dbReference>
<keyword evidence="1 10" id="KW-1003">Cell membrane</keyword>
<feature type="transmembrane region" description="Helical" evidence="10">
    <location>
        <begin position="6"/>
        <end position="32"/>
    </location>
</feature>
<keyword evidence="6 10" id="KW-0443">Lipid metabolism</keyword>
<evidence type="ECO:0000256" key="3">
    <source>
        <dbReference type="ARBA" id="ARBA00022679"/>
    </source>
</evidence>
<comment type="function">
    <text evidence="10">Catalyzes the transfer of an acyl group from acyl-phosphate (acyl-PO(4)) to glycerol-3-phosphate (G3P) to form lysophosphatidic acid (LPA). This enzyme utilizes acyl-phosphate as fatty acyl donor, but not acyl-CoA or acyl-ACP.</text>
</comment>
<feature type="transmembrane region" description="Helical" evidence="10">
    <location>
        <begin position="81"/>
        <end position="100"/>
    </location>
</feature>
<evidence type="ECO:0000313" key="11">
    <source>
        <dbReference type="EMBL" id="MFC5605131.1"/>
    </source>
</evidence>
<dbReference type="InterPro" id="IPR003811">
    <property type="entry name" value="G3P_acylTferase_PlsY"/>
</dbReference>
<comment type="subunit">
    <text evidence="10">Probably interacts with PlsX.</text>
</comment>
<evidence type="ECO:0000256" key="7">
    <source>
        <dbReference type="ARBA" id="ARBA00023136"/>
    </source>
</evidence>
<dbReference type="RefSeq" id="WP_381447680.1">
    <property type="nucleotide sequence ID" value="NZ_JBHSNP010000029.1"/>
</dbReference>
<feature type="transmembrane region" description="Helical" evidence="10">
    <location>
        <begin position="168"/>
        <end position="186"/>
    </location>
</feature>
<evidence type="ECO:0000256" key="10">
    <source>
        <dbReference type="HAMAP-Rule" id="MF_01043"/>
    </source>
</evidence>
<dbReference type="HAMAP" id="MF_01043">
    <property type="entry name" value="PlsY"/>
    <property type="match status" value="1"/>
</dbReference>
<gene>
    <name evidence="10" type="primary">plsY</name>
    <name evidence="11" type="ORF">ACFPTP_17970</name>
</gene>
<dbReference type="SMART" id="SM01207">
    <property type="entry name" value="G3P_acyltransf"/>
    <property type="match status" value="1"/>
</dbReference>
<reference evidence="12" key="1">
    <citation type="journal article" date="2019" name="Int. J. Syst. Evol. Microbiol.">
        <title>The Global Catalogue of Microorganisms (GCM) 10K type strain sequencing project: providing services to taxonomists for standard genome sequencing and annotation.</title>
        <authorList>
            <consortium name="The Broad Institute Genomics Platform"/>
            <consortium name="The Broad Institute Genome Sequencing Center for Infectious Disease"/>
            <person name="Wu L."/>
            <person name="Ma J."/>
        </authorList>
    </citation>
    <scope>NUCLEOTIDE SEQUENCE [LARGE SCALE GENOMIC DNA]</scope>
    <source>
        <strain evidence="12">KACC 11299</strain>
    </source>
</reference>
<organism evidence="11 12">
    <name type="scientific">Sporosarcina koreensis</name>
    <dbReference type="NCBI Taxonomy" id="334735"/>
    <lineage>
        <taxon>Bacteria</taxon>
        <taxon>Bacillati</taxon>
        <taxon>Bacillota</taxon>
        <taxon>Bacilli</taxon>
        <taxon>Bacillales</taxon>
        <taxon>Caryophanaceae</taxon>
        <taxon>Sporosarcina</taxon>
    </lineage>
</organism>
<evidence type="ECO:0000256" key="4">
    <source>
        <dbReference type="ARBA" id="ARBA00022692"/>
    </source>
</evidence>
<keyword evidence="9 10" id="KW-1208">Phospholipid metabolism</keyword>
<dbReference type="Pfam" id="PF02660">
    <property type="entry name" value="G3P_acyltransf"/>
    <property type="match status" value="1"/>
</dbReference>
<keyword evidence="4 10" id="KW-0812">Transmembrane</keyword>
<feature type="transmembrane region" description="Helical" evidence="10">
    <location>
        <begin position="131"/>
        <end position="156"/>
    </location>
</feature>
<comment type="subcellular location">
    <subcellularLocation>
        <location evidence="10">Cell membrane</location>
        <topology evidence="10">Multi-pass membrane protein</topology>
    </subcellularLocation>
</comment>
<dbReference type="EC" id="2.3.1.275" evidence="10"/>
<evidence type="ECO:0000256" key="5">
    <source>
        <dbReference type="ARBA" id="ARBA00022989"/>
    </source>
</evidence>
<keyword evidence="7 10" id="KW-0472">Membrane</keyword>
<keyword evidence="8 10" id="KW-0594">Phospholipid biosynthesis</keyword>
<dbReference type="PANTHER" id="PTHR30309:SF0">
    <property type="entry name" value="GLYCEROL-3-PHOSPHATE ACYLTRANSFERASE-RELATED"/>
    <property type="match status" value="1"/>
</dbReference>
<sequence length="211" mass="23027">MTLWILATIVCGYLVGCLHGSTVALWISGVNLKETGVKNAGASNAMIVLGKRYGALVALIDIGKGIFSVIAVRLLAGHFGLPAEAITLLLFVVGAAVIFGHNFPFHMKFNGGKGTATVIGVLFAIDWRFGLAGFILFILVAILSDILVFGVIMLYITLLAMAVWLEGYWPILIAVLLFIMAIWKHIENFKRILKGTEPRIRTSFKKKQKHS</sequence>